<proteinExistence type="predicted"/>
<gene>
    <name evidence="1" type="ORF">KCTCHS21_50610</name>
</gene>
<protein>
    <submittedName>
        <fullName evidence="1">Uncharacterized protein</fullName>
    </submittedName>
</protein>
<dbReference type="Proteomes" id="UP000289856">
    <property type="component" value="Chromosome"/>
</dbReference>
<evidence type="ECO:0000313" key="2">
    <source>
        <dbReference type="Proteomes" id="UP000289856"/>
    </source>
</evidence>
<keyword evidence="2" id="KW-1185">Reference proteome</keyword>
<organism evidence="1 2">
    <name type="scientific">Cohnella abietis</name>
    <dbReference type="NCBI Taxonomy" id="2507935"/>
    <lineage>
        <taxon>Bacteria</taxon>
        <taxon>Bacillati</taxon>
        <taxon>Bacillota</taxon>
        <taxon>Bacilli</taxon>
        <taxon>Bacillales</taxon>
        <taxon>Paenibacillaceae</taxon>
        <taxon>Cohnella</taxon>
    </lineage>
</organism>
<evidence type="ECO:0000313" key="1">
    <source>
        <dbReference type="EMBL" id="BBI35662.1"/>
    </source>
</evidence>
<accession>A0A3T1DC34</accession>
<dbReference type="EMBL" id="AP019400">
    <property type="protein sequence ID" value="BBI35662.1"/>
    <property type="molecule type" value="Genomic_DNA"/>
</dbReference>
<dbReference type="RefSeq" id="WP_130614519.1">
    <property type="nucleotide sequence ID" value="NZ_AP019400.1"/>
</dbReference>
<dbReference type="OrthoDB" id="2533557at2"/>
<reference evidence="1 2" key="1">
    <citation type="submission" date="2019-01" db="EMBL/GenBank/DDBJ databases">
        <title>Complete genome sequence of Cohnella hallensis HS21 isolated from Korean fir (Abies koreana) rhizospheric soil.</title>
        <authorList>
            <person name="Jiang L."/>
            <person name="Kang S.W."/>
            <person name="Kim S."/>
            <person name="Jung J."/>
            <person name="Kim C.Y."/>
            <person name="Kim D.H."/>
            <person name="Kim S.W."/>
            <person name="Lee J."/>
        </authorList>
    </citation>
    <scope>NUCLEOTIDE SEQUENCE [LARGE SCALE GENOMIC DNA]</scope>
    <source>
        <strain evidence="1 2">HS21</strain>
    </source>
</reference>
<dbReference type="KEGG" id="cohn:KCTCHS21_50610"/>
<name>A0A3T1DC34_9BACL</name>
<sequence>MNKTYIFFGISSEYVLNPLYRYMKDQGYSCVEITNKTSKNIREDMLRFKNDNVVLITSAHVFLDYDYYKRVYDYSINGLTTVLEAIDILKPVKTVHYPHDLATLMHNNDLPWLKSIFELILFPLDGYAHLSCEGRDVYNVGWIKKVKNIDDGNKNIVYHGLSDFGYYKDVNFALQTFSPVWNEGVIVKLPDIGDYMEYVSNLKARHVDLTNSERNIFELIDHGEIMITNGLTSVNIESSLSGRFTINMLDGCFPESEHRRHFEGMPNLEMLSISDTELLLKDYRKGNFVPKKGENLLKSFDFEMATKLITK</sequence>
<dbReference type="AlphaFoldDB" id="A0A3T1DC34"/>